<comment type="subcellular location">
    <subcellularLocation>
        <location evidence="1 13">Cell membrane</location>
        <topology evidence="1 13">Multi-pass membrane protein</topology>
    </subcellularLocation>
</comment>
<evidence type="ECO:0000256" key="5">
    <source>
        <dbReference type="ARBA" id="ARBA00022725"/>
    </source>
</evidence>
<dbReference type="PANTHER" id="PTHR26452">
    <property type="entry name" value="OLFACTORY RECEPTOR"/>
    <property type="match status" value="1"/>
</dbReference>
<evidence type="ECO:0000256" key="12">
    <source>
        <dbReference type="RuleBase" id="RU000688"/>
    </source>
</evidence>
<dbReference type="PRINTS" id="PR00245">
    <property type="entry name" value="OLFACTORYR"/>
</dbReference>
<dbReference type="InterPro" id="IPR000725">
    <property type="entry name" value="Olfact_rcpt"/>
</dbReference>
<reference evidence="16" key="1">
    <citation type="submission" date="2017-11" db="EMBL/GenBank/DDBJ databases">
        <authorList>
            <person name="Lima N.C."/>
            <person name="Parody-Merino A.M."/>
            <person name="Battley P.F."/>
            <person name="Fidler A.E."/>
            <person name="Prosdocimi F."/>
        </authorList>
    </citation>
    <scope>NUCLEOTIDE SEQUENCE [LARGE SCALE GENOMIC DNA]</scope>
</reference>
<comment type="similarity">
    <text evidence="12">Belongs to the G-protein coupled receptor 1 family.</text>
</comment>
<evidence type="ECO:0000313" key="16">
    <source>
        <dbReference type="Proteomes" id="UP000233556"/>
    </source>
</evidence>
<dbReference type="Gene3D" id="1.20.1070.10">
    <property type="entry name" value="Rhodopsin 7-helix transmembrane proteins"/>
    <property type="match status" value="1"/>
</dbReference>
<dbReference type="PRINTS" id="PR00237">
    <property type="entry name" value="GPCRRHODOPSN"/>
</dbReference>
<evidence type="ECO:0000256" key="9">
    <source>
        <dbReference type="ARBA" id="ARBA00023170"/>
    </source>
</evidence>
<proteinExistence type="inferred from homology"/>
<keyword evidence="7 12" id="KW-0297">G-protein coupled receptor</keyword>
<feature type="transmembrane region" description="Helical" evidence="13">
    <location>
        <begin position="144"/>
        <end position="167"/>
    </location>
</feature>
<keyword evidence="10" id="KW-0325">Glycoprotein</keyword>
<evidence type="ECO:0000256" key="7">
    <source>
        <dbReference type="ARBA" id="ARBA00023040"/>
    </source>
</evidence>
<dbReference type="Pfam" id="PF13853">
    <property type="entry name" value="7tm_4"/>
    <property type="match status" value="1"/>
</dbReference>
<dbReference type="GO" id="GO:0004984">
    <property type="term" value="F:olfactory receptor activity"/>
    <property type="evidence" value="ECO:0007669"/>
    <property type="project" value="InterPro"/>
</dbReference>
<reference evidence="16" key="2">
    <citation type="submission" date="2017-12" db="EMBL/GenBank/DDBJ databases">
        <title>Genome sequence of the Bar-tailed Godwit (Limosa lapponica baueri).</title>
        <authorList>
            <person name="Lima N.C.B."/>
            <person name="Parody-Merino A.M."/>
            <person name="Battley P.F."/>
            <person name="Fidler A.E."/>
            <person name="Prosdocimi F."/>
        </authorList>
    </citation>
    <scope>NUCLEOTIDE SEQUENCE [LARGE SCALE GENOMIC DNA]</scope>
</reference>
<name>A0A2I0TRY9_LIMLA</name>
<feature type="transmembrane region" description="Helical" evidence="13">
    <location>
        <begin position="205"/>
        <end position="230"/>
    </location>
</feature>
<dbReference type="SUPFAM" id="SSF81321">
    <property type="entry name" value="Family A G protein-coupled receptor-like"/>
    <property type="match status" value="1"/>
</dbReference>
<dbReference type="GO" id="GO:0004930">
    <property type="term" value="F:G protein-coupled receptor activity"/>
    <property type="evidence" value="ECO:0007669"/>
    <property type="project" value="UniProtKB-KW"/>
</dbReference>
<dbReference type="InterPro" id="IPR050516">
    <property type="entry name" value="Olfactory_GPCR"/>
</dbReference>
<evidence type="ECO:0000256" key="10">
    <source>
        <dbReference type="ARBA" id="ARBA00023180"/>
    </source>
</evidence>
<keyword evidence="2 13" id="KW-1003">Cell membrane</keyword>
<keyword evidence="5 13" id="KW-0552">Olfaction</keyword>
<protein>
    <recommendedName>
        <fullName evidence="13">Olfactory receptor</fullName>
    </recommendedName>
</protein>
<gene>
    <name evidence="15" type="ORF">llap_13138</name>
</gene>
<keyword evidence="6 13" id="KW-1133">Transmembrane helix</keyword>
<evidence type="ECO:0000256" key="2">
    <source>
        <dbReference type="ARBA" id="ARBA00022475"/>
    </source>
</evidence>
<sequence length="317" mass="35987">MMSTTEKQNQTNITEFILLGFGDLPDLQVPLFLLFLVIYMMTIMGNILILMLVVANQHLHTPMYFFLSNLSFLEMCSSSTILPKLLASFLTGDRSISYSSCMTQFFIFAFLVGVECYLLAVMSYDRYLAVCKPLHYVTLMNRKLCIALAAGAWVSGFMISFVITLLMSQMVYCDHRAIDHFFCDFTPVIKCSCSDTFLIEAVTSLMSASCTVLPFLFTVASYILIIISILRIPSVTGRQKAFSTSSSHLIVVTIFYTTLILVYMLPKTYNLTDFNKLFSVFYTVVTPMVNPLIYTLRNKEVRGTLRKEVQAFMGLYK</sequence>
<evidence type="ECO:0000256" key="13">
    <source>
        <dbReference type="RuleBase" id="RU363047"/>
    </source>
</evidence>
<evidence type="ECO:0000256" key="3">
    <source>
        <dbReference type="ARBA" id="ARBA00022606"/>
    </source>
</evidence>
<dbReference type="GO" id="GO:0005886">
    <property type="term" value="C:plasma membrane"/>
    <property type="evidence" value="ECO:0007669"/>
    <property type="project" value="UniProtKB-SubCell"/>
</dbReference>
<feature type="transmembrane region" description="Helical" evidence="13">
    <location>
        <begin position="31"/>
        <end position="55"/>
    </location>
</feature>
<evidence type="ECO:0000313" key="15">
    <source>
        <dbReference type="EMBL" id="PKU36559.1"/>
    </source>
</evidence>
<dbReference type="FunFam" id="1.20.1070.10:FF:000010">
    <property type="entry name" value="Olfactory receptor"/>
    <property type="match status" value="1"/>
</dbReference>
<dbReference type="InterPro" id="IPR000276">
    <property type="entry name" value="GPCR_Rhodpsn"/>
</dbReference>
<keyword evidence="16" id="KW-1185">Reference proteome</keyword>
<dbReference type="CDD" id="cd15911">
    <property type="entry name" value="7tmA_OR11A-like"/>
    <property type="match status" value="1"/>
</dbReference>
<feature type="transmembrane region" description="Helical" evidence="13">
    <location>
        <begin position="102"/>
        <end position="124"/>
    </location>
</feature>
<keyword evidence="3 13" id="KW-0716">Sensory transduction</keyword>
<dbReference type="InterPro" id="IPR017452">
    <property type="entry name" value="GPCR_Rhodpsn_7TM"/>
</dbReference>
<feature type="transmembrane region" description="Helical" evidence="13">
    <location>
        <begin position="62"/>
        <end position="82"/>
    </location>
</feature>
<evidence type="ECO:0000256" key="6">
    <source>
        <dbReference type="ARBA" id="ARBA00022989"/>
    </source>
</evidence>
<dbReference type="Proteomes" id="UP000233556">
    <property type="component" value="Unassembled WGS sequence"/>
</dbReference>
<evidence type="ECO:0000256" key="4">
    <source>
        <dbReference type="ARBA" id="ARBA00022692"/>
    </source>
</evidence>
<evidence type="ECO:0000259" key="14">
    <source>
        <dbReference type="PROSITE" id="PS50262"/>
    </source>
</evidence>
<keyword evidence="8 13" id="KW-0472">Membrane</keyword>
<organism evidence="15 16">
    <name type="scientific">Limosa lapponica baueri</name>
    <dbReference type="NCBI Taxonomy" id="1758121"/>
    <lineage>
        <taxon>Eukaryota</taxon>
        <taxon>Metazoa</taxon>
        <taxon>Chordata</taxon>
        <taxon>Craniata</taxon>
        <taxon>Vertebrata</taxon>
        <taxon>Euteleostomi</taxon>
        <taxon>Archelosauria</taxon>
        <taxon>Archosauria</taxon>
        <taxon>Dinosauria</taxon>
        <taxon>Saurischia</taxon>
        <taxon>Theropoda</taxon>
        <taxon>Coelurosauria</taxon>
        <taxon>Aves</taxon>
        <taxon>Neognathae</taxon>
        <taxon>Neoaves</taxon>
        <taxon>Charadriiformes</taxon>
        <taxon>Scolopacidae</taxon>
        <taxon>Limosa</taxon>
    </lineage>
</organism>
<dbReference type="PROSITE" id="PS50262">
    <property type="entry name" value="G_PROTEIN_RECEP_F1_2"/>
    <property type="match status" value="1"/>
</dbReference>
<accession>A0A2I0TRY9</accession>
<keyword evidence="11 12" id="KW-0807">Transducer</keyword>
<keyword evidence="4 12" id="KW-0812">Transmembrane</keyword>
<evidence type="ECO:0000256" key="11">
    <source>
        <dbReference type="ARBA" id="ARBA00023224"/>
    </source>
</evidence>
<feature type="transmembrane region" description="Helical" evidence="13">
    <location>
        <begin position="242"/>
        <end position="265"/>
    </location>
</feature>
<dbReference type="PROSITE" id="PS00237">
    <property type="entry name" value="G_PROTEIN_RECEP_F1_1"/>
    <property type="match status" value="1"/>
</dbReference>
<evidence type="ECO:0000256" key="1">
    <source>
        <dbReference type="ARBA" id="ARBA00004651"/>
    </source>
</evidence>
<keyword evidence="9 12" id="KW-0675">Receptor</keyword>
<feature type="domain" description="G-protein coupled receptors family 1 profile" evidence="14">
    <location>
        <begin position="45"/>
        <end position="294"/>
    </location>
</feature>
<dbReference type="EMBL" id="KZ507564">
    <property type="protein sequence ID" value="PKU36559.1"/>
    <property type="molecule type" value="Genomic_DNA"/>
</dbReference>
<dbReference type="OrthoDB" id="5967130at2759"/>
<evidence type="ECO:0000256" key="8">
    <source>
        <dbReference type="ARBA" id="ARBA00023136"/>
    </source>
</evidence>
<feature type="transmembrane region" description="Helical" evidence="13">
    <location>
        <begin position="277"/>
        <end position="296"/>
    </location>
</feature>
<dbReference type="AlphaFoldDB" id="A0A2I0TRY9"/>